<dbReference type="InterPro" id="IPR053020">
    <property type="entry name" value="Smr_domain_protein"/>
</dbReference>
<accession>A0A1E4U138</accession>
<dbReference type="InterPro" id="IPR002625">
    <property type="entry name" value="Smr_dom"/>
</dbReference>
<dbReference type="PROSITE" id="PS50828">
    <property type="entry name" value="SMR"/>
    <property type="match status" value="1"/>
</dbReference>
<evidence type="ECO:0000313" key="3">
    <source>
        <dbReference type="EMBL" id="ODV97704.1"/>
    </source>
</evidence>
<evidence type="ECO:0000256" key="1">
    <source>
        <dbReference type="SAM" id="MobiDB-lite"/>
    </source>
</evidence>
<dbReference type="GO" id="GO:0070481">
    <property type="term" value="P:nuclear-transcribed mRNA catabolic process, non-stop decay"/>
    <property type="evidence" value="ECO:0007669"/>
    <property type="project" value="EnsemblFungi"/>
</dbReference>
<dbReference type="AlphaFoldDB" id="A0A1E4U138"/>
<dbReference type="PANTHER" id="PTHR47417">
    <property type="entry name" value="SMR DOMAIN-CONTAINING PROTEIN YPL199C"/>
    <property type="match status" value="1"/>
</dbReference>
<dbReference type="SMART" id="SM00463">
    <property type="entry name" value="SMR"/>
    <property type="match status" value="1"/>
</dbReference>
<proteinExistence type="predicted"/>
<dbReference type="Pfam" id="PF01713">
    <property type="entry name" value="Smr"/>
    <property type="match status" value="1"/>
</dbReference>
<dbReference type="STRING" id="669874.A0A1E4U138"/>
<protein>
    <recommendedName>
        <fullName evidence="2">Smr domain-containing protein</fullName>
    </recommendedName>
</protein>
<keyword evidence="4" id="KW-1185">Reference proteome</keyword>
<feature type="domain" description="Smr" evidence="2">
    <location>
        <begin position="102"/>
        <end position="178"/>
    </location>
</feature>
<reference evidence="4" key="1">
    <citation type="submission" date="2016-05" db="EMBL/GenBank/DDBJ databases">
        <title>Comparative genomics of biotechnologically important yeasts.</title>
        <authorList>
            <consortium name="DOE Joint Genome Institute"/>
            <person name="Riley R."/>
            <person name="Haridas S."/>
            <person name="Wolfe K.H."/>
            <person name="Lopes M.R."/>
            <person name="Hittinger C.T."/>
            <person name="Goker M."/>
            <person name="Salamov A."/>
            <person name="Wisecaver J."/>
            <person name="Long T.M."/>
            <person name="Aerts A.L."/>
            <person name="Barry K."/>
            <person name="Choi C."/>
            <person name="Clum A."/>
            <person name="Coughlan A.Y."/>
            <person name="Deshpande S."/>
            <person name="Douglass A.P."/>
            <person name="Hanson S.J."/>
            <person name="Klenk H.-P."/>
            <person name="Labutti K."/>
            <person name="Lapidus A."/>
            <person name="Lindquist E."/>
            <person name="Lipzen A."/>
            <person name="Meier-Kolthoff J.P."/>
            <person name="Ohm R.A."/>
            <person name="Otillar R.P."/>
            <person name="Pangilinan J."/>
            <person name="Peng Y."/>
            <person name="Rokas A."/>
            <person name="Rosa C.A."/>
            <person name="Scheuner C."/>
            <person name="Sibirny A.A."/>
            <person name="Slot J.C."/>
            <person name="Stielow J.B."/>
            <person name="Sun H."/>
            <person name="Kurtzman C.P."/>
            <person name="Blackwell M."/>
            <person name="Grigoriev I.V."/>
            <person name="Jeffries T.W."/>
        </authorList>
    </citation>
    <scope>NUCLEOTIDE SEQUENCE [LARGE SCALE GENOMIC DNA]</scope>
    <source>
        <strain evidence="4">NRRL Y-2460</strain>
    </source>
</reference>
<dbReference type="Gene3D" id="3.30.1370.110">
    <property type="match status" value="1"/>
</dbReference>
<name>A0A1E4U138_PACTA</name>
<dbReference type="SMART" id="SM01162">
    <property type="entry name" value="DUF1771"/>
    <property type="match status" value="1"/>
</dbReference>
<organism evidence="3 4">
    <name type="scientific">Pachysolen tannophilus NRRL Y-2460</name>
    <dbReference type="NCBI Taxonomy" id="669874"/>
    <lineage>
        <taxon>Eukaryota</taxon>
        <taxon>Fungi</taxon>
        <taxon>Dikarya</taxon>
        <taxon>Ascomycota</taxon>
        <taxon>Saccharomycotina</taxon>
        <taxon>Pichiomycetes</taxon>
        <taxon>Pachysolenaceae</taxon>
        <taxon>Pachysolen</taxon>
    </lineage>
</organism>
<dbReference type="Proteomes" id="UP000094236">
    <property type="component" value="Unassembled WGS sequence"/>
</dbReference>
<evidence type="ECO:0000259" key="2">
    <source>
        <dbReference type="PROSITE" id="PS50828"/>
    </source>
</evidence>
<sequence length="253" mass="28508">MSAGASTGFLDRGAFLSTHEKDYNHATDKEYHQFRKLADQAAHRRQELSHKSQNAYKAGDKSQAHELSLQAKKQAQIAEDYNAKAAEYVFVENNADSQSDQIDLHGLYVKEAEYILKQRIIAGINRHESKLEVIVGKGLHSVNGVAKLKPAIEKLCADAKLKTYIQKHNSGVLVIELSNANIPNNWINISSPTALGPGNTYQQQQQPQAHYNMNYQPQQNTYYQQQQQQQPSKKNGVLVELFLGLLCFCLKNR</sequence>
<evidence type="ECO:0000313" key="4">
    <source>
        <dbReference type="Proteomes" id="UP000094236"/>
    </source>
</evidence>
<dbReference type="SUPFAM" id="SSF160443">
    <property type="entry name" value="SMR domain-like"/>
    <property type="match status" value="1"/>
</dbReference>
<dbReference type="Pfam" id="PF08590">
    <property type="entry name" value="DUF1771"/>
    <property type="match status" value="1"/>
</dbReference>
<dbReference type="PANTHER" id="PTHR47417:SF1">
    <property type="entry name" value="SMR DOMAIN-CONTAINING PROTEIN YPL199C"/>
    <property type="match status" value="1"/>
</dbReference>
<dbReference type="InterPro" id="IPR013899">
    <property type="entry name" value="DUF1771"/>
</dbReference>
<gene>
    <name evidence="3" type="ORF">PACTADRAFT_47572</name>
</gene>
<dbReference type="EMBL" id="KV454011">
    <property type="protein sequence ID" value="ODV97704.1"/>
    <property type="molecule type" value="Genomic_DNA"/>
</dbReference>
<dbReference type="OrthoDB" id="3231855at2759"/>
<dbReference type="InterPro" id="IPR036063">
    <property type="entry name" value="Smr_dom_sf"/>
</dbReference>
<feature type="compositionally biased region" description="Basic and acidic residues" evidence="1">
    <location>
        <begin position="40"/>
        <end position="50"/>
    </location>
</feature>
<feature type="region of interest" description="Disordered" evidence="1">
    <location>
        <begin position="40"/>
        <end position="62"/>
    </location>
</feature>